<sequence>MRGFFCMKRLLRWKDRHVNKVKPARIGHPVVQVHGAFVTRPIQNEHRQLATEIANAKAESLREALDRLEVEFQELILSFPDPNPQVAAYVQWKLEKGFEELVRSFGDLTWRVTVQVEEKSMVANWRVLSPGM</sequence>
<dbReference type="EMBL" id="LN890945">
    <property type="protein sequence ID" value="CUS15550.1"/>
    <property type="molecule type" value="Genomic_DNA"/>
</dbReference>
<proteinExistence type="predicted"/>
<dbReference type="Proteomes" id="UP001412239">
    <property type="component" value="Unassembled WGS sequence"/>
</dbReference>
<dbReference type="AlphaFoldDB" id="A0A292Q9Y4"/>
<reference evidence="2" key="1">
    <citation type="submission" date="2015-10" db="EMBL/GenBank/DDBJ databases">
        <authorList>
            <person name="Regsiter A."/>
            <person name="william w."/>
        </authorList>
    </citation>
    <scope>NUCLEOTIDE SEQUENCE</scope>
    <source>
        <strain evidence="2">Montdore</strain>
    </source>
</reference>
<keyword evidence="1" id="KW-0175">Coiled coil</keyword>
<gene>
    <name evidence="2" type="ORF">GSTUAT00000253001</name>
</gene>
<accession>A0A292Q9Y4</accession>
<protein>
    <submittedName>
        <fullName evidence="2">Uncharacterized protein</fullName>
    </submittedName>
</protein>
<evidence type="ECO:0000256" key="1">
    <source>
        <dbReference type="SAM" id="Coils"/>
    </source>
</evidence>
<keyword evidence="3" id="KW-1185">Reference proteome</keyword>
<evidence type="ECO:0000313" key="3">
    <source>
        <dbReference type="Proteomes" id="UP001412239"/>
    </source>
</evidence>
<name>A0A292Q9Y4_9PEZI</name>
<organism evidence="2 3">
    <name type="scientific">Tuber aestivum</name>
    <name type="common">summer truffle</name>
    <dbReference type="NCBI Taxonomy" id="59557"/>
    <lineage>
        <taxon>Eukaryota</taxon>
        <taxon>Fungi</taxon>
        <taxon>Dikarya</taxon>
        <taxon>Ascomycota</taxon>
        <taxon>Pezizomycotina</taxon>
        <taxon>Pezizomycetes</taxon>
        <taxon>Pezizales</taxon>
        <taxon>Tuberaceae</taxon>
        <taxon>Tuber</taxon>
    </lineage>
</organism>
<evidence type="ECO:0000313" key="2">
    <source>
        <dbReference type="EMBL" id="CUS15550.1"/>
    </source>
</evidence>
<feature type="coiled-coil region" evidence="1">
    <location>
        <begin position="51"/>
        <end position="78"/>
    </location>
</feature>